<comment type="caution">
    <text evidence="5">The sequence shown here is derived from an EMBL/GenBank/DDBJ whole genome shotgun (WGS) entry which is preliminary data.</text>
</comment>
<dbReference type="GO" id="GO:0004066">
    <property type="term" value="F:asparagine synthase (glutamine-hydrolyzing) activity"/>
    <property type="evidence" value="ECO:0007669"/>
    <property type="project" value="InterPro"/>
</dbReference>
<dbReference type="Pfam" id="PF00733">
    <property type="entry name" value="Asn_synthase"/>
    <property type="match status" value="2"/>
</dbReference>
<dbReference type="GO" id="GO:0005524">
    <property type="term" value="F:ATP binding"/>
    <property type="evidence" value="ECO:0007669"/>
    <property type="project" value="UniProtKB-KW"/>
</dbReference>
<dbReference type="InterPro" id="IPR033738">
    <property type="entry name" value="AsnB_N"/>
</dbReference>
<dbReference type="Proteomes" id="UP000693970">
    <property type="component" value="Unassembled WGS sequence"/>
</dbReference>
<gene>
    <name evidence="5" type="ORF">IV203_029813</name>
</gene>
<dbReference type="GO" id="GO:0006529">
    <property type="term" value="P:asparagine biosynthetic process"/>
    <property type="evidence" value="ECO:0007669"/>
    <property type="project" value="InterPro"/>
</dbReference>
<dbReference type="CDD" id="cd00712">
    <property type="entry name" value="AsnB"/>
    <property type="match status" value="1"/>
</dbReference>
<feature type="domain" description="Glutamine amidotransferase type-2" evidence="4">
    <location>
        <begin position="41"/>
        <end position="272"/>
    </location>
</feature>
<dbReference type="PANTHER" id="PTHR11772">
    <property type="entry name" value="ASPARAGINE SYNTHETASE"/>
    <property type="match status" value="1"/>
</dbReference>
<dbReference type="InterPro" id="IPR050795">
    <property type="entry name" value="Asn_Synthetase"/>
</dbReference>
<dbReference type="Pfam" id="PF13537">
    <property type="entry name" value="GATase_7"/>
    <property type="match status" value="1"/>
</dbReference>
<comment type="pathway">
    <text evidence="1">Amino-acid biosynthesis; L-asparagine biosynthesis; L-asparagine from L-aspartate (L-Gln route): step 1/1.</text>
</comment>
<dbReference type="CDD" id="cd01991">
    <property type="entry name" value="Asn_synthase_B_C"/>
    <property type="match status" value="1"/>
</dbReference>
<evidence type="ECO:0000259" key="4">
    <source>
        <dbReference type="PROSITE" id="PS51278"/>
    </source>
</evidence>
<reference evidence="5" key="2">
    <citation type="submission" date="2021-04" db="EMBL/GenBank/DDBJ databases">
        <authorList>
            <person name="Podell S."/>
        </authorList>
    </citation>
    <scope>NUCLEOTIDE SEQUENCE</scope>
    <source>
        <strain evidence="5">Hildebrandi</strain>
    </source>
</reference>
<protein>
    <submittedName>
        <fullName evidence="5">Asparagine synthetase B</fullName>
    </submittedName>
</protein>
<accession>A0A9K3LSF2</accession>
<organism evidence="5 6">
    <name type="scientific">Nitzschia inconspicua</name>
    <dbReference type="NCBI Taxonomy" id="303405"/>
    <lineage>
        <taxon>Eukaryota</taxon>
        <taxon>Sar</taxon>
        <taxon>Stramenopiles</taxon>
        <taxon>Ochrophyta</taxon>
        <taxon>Bacillariophyta</taxon>
        <taxon>Bacillariophyceae</taxon>
        <taxon>Bacillariophycidae</taxon>
        <taxon>Bacillariales</taxon>
        <taxon>Bacillariaceae</taxon>
        <taxon>Nitzschia</taxon>
    </lineage>
</organism>
<evidence type="ECO:0000256" key="1">
    <source>
        <dbReference type="ARBA" id="ARBA00005187"/>
    </source>
</evidence>
<dbReference type="EMBL" id="JAGRRH010000007">
    <property type="protein sequence ID" value="KAG7367143.1"/>
    <property type="molecule type" value="Genomic_DNA"/>
</dbReference>
<dbReference type="PROSITE" id="PS51278">
    <property type="entry name" value="GATASE_TYPE_2"/>
    <property type="match status" value="1"/>
</dbReference>
<sequence>MYRVASLLNKRQLQKLSVKSSSAAAAAAICPMKIASRREMCGLVAAIDDVWTLRTTVREQIPILDDREALRQTTRILDHRGPDGYQISTGTLGGDAGAEQHARWSMGHTRLAIVDPSNRFADMPFNLTFKTPEGEKIVHLAANGEIYNHNKVYQSMVENDGWDHTRISGSDCEVIAHAYAKYGGPKTATMLDGMFAFVVFEEDPNTGKVKAFAARDPVGIKPLYYGRTKCSKQSDDAAAYVFSSELKALVGHADPATVVAIPPGHYWTPETGLVCYYNPEWLRNDEYAPWEDPNHAVSDDEIREAFTKAVQKRMMADVDYGFFLSGGVDSCIVAHDLLPLYRNERAALGDDRPIPTFTVGMENSPDVMAARGMVEALGGSKHVNHHVRAFTPDEVFDLIPKIIYHMETYEAELIRSAIPNWLLAERAAQDVKMVLTGEGADELFAGYLYFQDAETPRQVQNELRRIYGMLGNINLHRTDRMTMAHGLEARVPFLDTEFTRLVMSVDPKRKMVNREAVKTNSRGREKTMLRELFEGPNANGHSIPRPVLWRAKAMQCEGVGEDWVSILQRRVSSLVSDAEMDEAHITYPINTPQTKEELYYRRIYDENFHGLEHVVKLWEGGGRAMGAEWKSDMYTREGLKDVNLLSHSLQQARTFSTFAGPSSSKGKRTFSTMPIHSFEDEPYSSARASGYDEYEAWLTCGGDDRSLIKEDTLTNKYHIRPQPVDPAHVFRGSCTGNPPTQRGYDAGKRLFQRLASLTDQQLDAELAQVFKQQRERIANLLQLEAGSEVIICPSGSDAEYLPLVIARAIKGDVHISNGITQLREIGAGSAPASVGKYFSSHAPLVGRLPDDAEYLSGFEGFDGVTIAARELSGEVVNGAEKMAEFVSSALARGTYPIVHGVFGGKTGIRDEQMPGSLDGGETSLGVVDACQGRFSLDELHQWIKQDSLVLFTASKFYQAPPFCGAVIIPPAIAEKLRNSPAPGPREMFSIEGLGGFLSDKELPDCLENWKPLLQKHNSANLGLALRWEAGLAGMEALASIPDERRTEAVEEWAGAVAEMVENKPELDAFCVERSIVSIRVAKEGGWLNMSELRDLYRWMSMDVSDLVPNASAEEKRYLSKPAYIGQPVDVAESHAIVRIALGVDSLLSYFDDKAGTLQEDNATVEKLAAIAKHFKTLKKSGI</sequence>
<dbReference type="InterPro" id="IPR001962">
    <property type="entry name" value="Asn_synthase"/>
</dbReference>
<dbReference type="AlphaFoldDB" id="A0A9K3LSF2"/>
<dbReference type="GO" id="GO:0005829">
    <property type="term" value="C:cytosol"/>
    <property type="evidence" value="ECO:0007669"/>
    <property type="project" value="TreeGrafter"/>
</dbReference>
<evidence type="ECO:0000313" key="6">
    <source>
        <dbReference type="Proteomes" id="UP000693970"/>
    </source>
</evidence>
<proteinExistence type="predicted"/>
<keyword evidence="6" id="KW-1185">Reference proteome</keyword>
<evidence type="ECO:0000256" key="2">
    <source>
        <dbReference type="ARBA" id="ARBA00022741"/>
    </source>
</evidence>
<evidence type="ECO:0000256" key="3">
    <source>
        <dbReference type="ARBA" id="ARBA00022840"/>
    </source>
</evidence>
<keyword evidence="3" id="KW-0067">ATP-binding</keyword>
<keyword evidence="2" id="KW-0547">Nucleotide-binding</keyword>
<reference evidence="5" key="1">
    <citation type="journal article" date="2021" name="Sci. Rep.">
        <title>Diploid genomic architecture of Nitzschia inconspicua, an elite biomass production diatom.</title>
        <authorList>
            <person name="Oliver A."/>
            <person name="Podell S."/>
            <person name="Pinowska A."/>
            <person name="Traller J.C."/>
            <person name="Smith S.R."/>
            <person name="McClure R."/>
            <person name="Beliaev A."/>
            <person name="Bohutskyi P."/>
            <person name="Hill E.A."/>
            <person name="Rabines A."/>
            <person name="Zheng H."/>
            <person name="Allen L.Z."/>
            <person name="Kuo A."/>
            <person name="Grigoriev I.V."/>
            <person name="Allen A.E."/>
            <person name="Hazlebeck D."/>
            <person name="Allen E.E."/>
        </authorList>
    </citation>
    <scope>NUCLEOTIDE SEQUENCE</scope>
    <source>
        <strain evidence="5">Hildebrandi</strain>
    </source>
</reference>
<dbReference type="InterPro" id="IPR017932">
    <property type="entry name" value="GATase_2_dom"/>
</dbReference>
<evidence type="ECO:0000313" key="5">
    <source>
        <dbReference type="EMBL" id="KAG7367143.1"/>
    </source>
</evidence>
<dbReference type="PANTHER" id="PTHR11772:SF23">
    <property type="entry name" value="ASPARAGINE SYNTHETASE [GLUTAMINE-HYDROLYZING]"/>
    <property type="match status" value="1"/>
</dbReference>
<dbReference type="OrthoDB" id="409189at2759"/>
<name>A0A9K3LSF2_9STRA</name>